<dbReference type="Proteomes" id="UP000001213">
    <property type="component" value="Chromosome"/>
</dbReference>
<dbReference type="EMBL" id="CP001966">
    <property type="protein sequence ID" value="ADG79613.1"/>
    <property type="molecule type" value="Genomic_DNA"/>
</dbReference>
<name>D5UUB0_TSUPD</name>
<evidence type="ECO:0000313" key="1">
    <source>
        <dbReference type="EMBL" id="ADG79613.1"/>
    </source>
</evidence>
<reference evidence="2" key="1">
    <citation type="submission" date="2010-03" db="EMBL/GenBank/DDBJ databases">
        <title>The complete chromosome of Tsukamurella paurometabola DSM 20162.</title>
        <authorList>
            <consortium name="US DOE Joint Genome Institute (JGI-PGF)"/>
            <person name="Lucas S."/>
            <person name="Copeland A."/>
            <person name="Lapidus A."/>
            <person name="Glavina del Rio T."/>
            <person name="Dalin E."/>
            <person name="Tice H."/>
            <person name="Bruce D."/>
            <person name="Goodwin L."/>
            <person name="Pitluck S."/>
            <person name="Kyrpides N."/>
            <person name="Mavromatis K."/>
            <person name="Ivanova N."/>
            <person name="Mikhailova N."/>
            <person name="Munk A.C."/>
            <person name="Brettin T."/>
            <person name="Detter J.C."/>
            <person name="Tapia R."/>
            <person name="Han C."/>
            <person name="Larimer F."/>
            <person name="Land M."/>
            <person name="Hauser L."/>
            <person name="Markowitz V."/>
            <person name="Cheng J.-F."/>
            <person name="Hugenholtz P."/>
            <person name="Woyke T."/>
            <person name="Wu D."/>
            <person name="Jando M."/>
            <person name="Brambilla E."/>
            <person name="Klenk H.-P."/>
            <person name="Eisen J.A."/>
        </authorList>
    </citation>
    <scope>NUCLEOTIDE SEQUENCE [LARGE SCALE GENOMIC DNA]</scope>
    <source>
        <strain evidence="2">ATCC 8368 / DSM 20162 / CCUG 35730 / CIP 100753 / JCM 10117 / KCTC 9821 / NBRC 16120 / NCIMB 702349 / NCTC 13040</strain>
    </source>
</reference>
<dbReference type="AlphaFoldDB" id="D5UUB0"/>
<proteinExistence type="predicted"/>
<evidence type="ECO:0000313" key="2">
    <source>
        <dbReference type="Proteomes" id="UP000001213"/>
    </source>
</evidence>
<dbReference type="HOGENOM" id="CLU_3318768_0_0_11"/>
<dbReference type="KEGG" id="tpr:Tpau_3019"/>
<reference evidence="1 2" key="2">
    <citation type="journal article" date="2011" name="Stand. Genomic Sci.">
        <title>Complete genome sequence of Tsukamurella paurometabola type strain (no. 33).</title>
        <authorList>
            <person name="Munk A.C."/>
            <person name="Lapidus A."/>
            <person name="Lucas S."/>
            <person name="Nolan M."/>
            <person name="Tice H."/>
            <person name="Cheng J.F."/>
            <person name="Del Rio T.G."/>
            <person name="Goodwin L."/>
            <person name="Pitluck S."/>
            <person name="Liolios K."/>
            <person name="Huntemann M."/>
            <person name="Ivanova N."/>
            <person name="Mavromatis K."/>
            <person name="Mikhailova N."/>
            <person name="Pati A."/>
            <person name="Chen A."/>
            <person name="Palaniappan K."/>
            <person name="Tapia R."/>
            <person name="Han C."/>
            <person name="Land M."/>
            <person name="Hauser L."/>
            <person name="Chang Y.J."/>
            <person name="Jeffries C.D."/>
            <person name="Brettin T."/>
            <person name="Yasawong M."/>
            <person name="Brambilla E.M."/>
            <person name="Rohde M."/>
            <person name="Sikorski J."/>
            <person name="Goker M."/>
            <person name="Detter J.C."/>
            <person name="Woyke T."/>
            <person name="Bristow J."/>
            <person name="Eisen J.A."/>
            <person name="Markowitz V."/>
            <person name="Hugenholtz P."/>
            <person name="Kyrpides N.C."/>
            <person name="Klenk H.P."/>
        </authorList>
    </citation>
    <scope>NUCLEOTIDE SEQUENCE [LARGE SCALE GENOMIC DNA]</scope>
    <source>
        <strain evidence="2">ATCC 8368 / DSM 20162 / CCUG 35730 / CIP 100753 / JCM 10117 / KCTC 9821 / NBRC 16120 / NCIMB 702349 / NCTC 13040</strain>
    </source>
</reference>
<sequence length="39" mass="4292">MSVENKIKIKSWARRAGAVLLTVLANMTASSTSMRVRLT</sequence>
<organism evidence="1 2">
    <name type="scientific">Tsukamurella paurometabola (strain ATCC 8368 / DSM 20162 / CCUG 35730 / CIP 100753 / JCM 10117 / KCTC 9821 / NBRC 16120 / NCIMB 702349 / NCTC 13040)</name>
    <name type="common">Corynebacterium paurometabolum</name>
    <dbReference type="NCBI Taxonomy" id="521096"/>
    <lineage>
        <taxon>Bacteria</taxon>
        <taxon>Bacillati</taxon>
        <taxon>Actinomycetota</taxon>
        <taxon>Actinomycetes</taxon>
        <taxon>Mycobacteriales</taxon>
        <taxon>Tsukamurellaceae</taxon>
        <taxon>Tsukamurella</taxon>
    </lineage>
</organism>
<protein>
    <submittedName>
        <fullName evidence="1">Uncharacterized protein</fullName>
    </submittedName>
</protein>
<gene>
    <name evidence="1" type="ordered locus">Tpau_3019</name>
</gene>
<accession>D5UUB0</accession>
<keyword evidence="2" id="KW-1185">Reference proteome</keyword>